<dbReference type="PANTHER" id="PTHR31371:SF20">
    <property type="entry name" value="OS12G0146500 PROTEIN"/>
    <property type="match status" value="1"/>
</dbReference>
<dbReference type="PANTHER" id="PTHR31371">
    <property type="entry name" value="BNAC09G50660D PROTEIN"/>
    <property type="match status" value="1"/>
</dbReference>
<evidence type="ECO:0000259" key="2">
    <source>
        <dbReference type="Pfam" id="PF11961"/>
    </source>
</evidence>
<dbReference type="InterPro" id="IPR021864">
    <property type="entry name" value="DUF3475"/>
</dbReference>
<comment type="caution">
    <text evidence="3">The sequence shown here is derived from an EMBL/GenBank/DDBJ whole genome shotgun (WGS) entry which is preliminary data.</text>
</comment>
<reference evidence="3 4" key="1">
    <citation type="submission" date="2023-12" db="EMBL/GenBank/DDBJ databases">
        <title>A high-quality genome assembly for Dillenia turbinata (Dilleniales).</title>
        <authorList>
            <person name="Chanderbali A."/>
        </authorList>
    </citation>
    <scope>NUCLEOTIDE SEQUENCE [LARGE SCALE GENOMIC DNA]</scope>
    <source>
        <strain evidence="3">LSX21</strain>
        <tissue evidence="3">Leaf</tissue>
    </source>
</reference>
<evidence type="ECO:0000259" key="1">
    <source>
        <dbReference type="Pfam" id="PF05003"/>
    </source>
</evidence>
<dbReference type="EMBL" id="JBAMMX010000009">
    <property type="protein sequence ID" value="KAK6933492.1"/>
    <property type="molecule type" value="Genomic_DNA"/>
</dbReference>
<proteinExistence type="predicted"/>
<accession>A0AAN8VU69</accession>
<dbReference type="InterPro" id="IPR007700">
    <property type="entry name" value="DUF668"/>
</dbReference>
<keyword evidence="4" id="KW-1185">Reference proteome</keyword>
<evidence type="ECO:0000313" key="3">
    <source>
        <dbReference type="EMBL" id="KAK6933492.1"/>
    </source>
</evidence>
<evidence type="ECO:0000313" key="4">
    <source>
        <dbReference type="Proteomes" id="UP001370490"/>
    </source>
</evidence>
<protein>
    <recommendedName>
        <fullName evidence="5">DUF668 domain-containing protein</fullName>
    </recommendedName>
</protein>
<dbReference type="Pfam" id="PF05003">
    <property type="entry name" value="DUF668"/>
    <property type="match status" value="1"/>
</dbReference>
<name>A0AAN8VU69_9MAGN</name>
<dbReference type="GO" id="GO:0045927">
    <property type="term" value="P:positive regulation of growth"/>
    <property type="evidence" value="ECO:0007669"/>
    <property type="project" value="InterPro"/>
</dbReference>
<sequence>MVAESWFRGLWRSSNKKEAGNDKLTIGVLAFEVASLMSKLVYLWQSLSGKNISRLREELSTSDGIRKLVSESDDYIVGLVCAELLEGIGYVARSISRLAKKCSDSDLKSFEFLFDDLIKIGADPGGWTYSWKKMERKVKKMERFVLRNANLYQEMEILSELEQMLRRMRSSGSADEMNLLDIQKKVGWKQQEVKHLQDVSVWNRNYDYTVRLLARSLFTIFRRIKHVFGIEKMVDLEETNSSSGLNTDYIHRSRSVSGLLLSSVHPSENGLPRFSSGPLGGFVAKSGPLQKTNDTMISYSGPLGYSITKSGPLVGANRNMSYSGPLVNSTTKSGPIYGTSKTNKRLWPFRDRSTALRGTSADLKPNRSAAAGAFKGCIMGGNTSPEKNCFSSANVVSSGRVNQVEDNHADRHSCGNILQNNLLTFCSKPRLLNAPAGTLGAAGLALHYANVIIVIEKLAASPHLIGHDARDDLYNMLPSSIRSSLRERLRPCSKSLAASIYDTALAGEWTNAIARILEWLAPLAHNMIRWQTERSFEQQSLISRTNVLLVQTLYFADQEKTEMTITELLVGLNYVWRFGREINAKALMESASSSMFDNYLDLEG</sequence>
<evidence type="ECO:0008006" key="5">
    <source>
        <dbReference type="Google" id="ProtNLM"/>
    </source>
</evidence>
<feature type="domain" description="DUF668" evidence="1">
    <location>
        <begin position="438"/>
        <end position="529"/>
    </location>
</feature>
<organism evidence="3 4">
    <name type="scientific">Dillenia turbinata</name>
    <dbReference type="NCBI Taxonomy" id="194707"/>
    <lineage>
        <taxon>Eukaryota</taxon>
        <taxon>Viridiplantae</taxon>
        <taxon>Streptophyta</taxon>
        <taxon>Embryophyta</taxon>
        <taxon>Tracheophyta</taxon>
        <taxon>Spermatophyta</taxon>
        <taxon>Magnoliopsida</taxon>
        <taxon>eudicotyledons</taxon>
        <taxon>Gunneridae</taxon>
        <taxon>Pentapetalae</taxon>
        <taxon>Dilleniales</taxon>
        <taxon>Dilleniaceae</taxon>
        <taxon>Dillenia</taxon>
    </lineage>
</organism>
<dbReference type="Pfam" id="PF11961">
    <property type="entry name" value="DUF3475"/>
    <property type="match status" value="1"/>
</dbReference>
<gene>
    <name evidence="3" type="ORF">RJ641_036386</name>
</gene>
<dbReference type="AlphaFoldDB" id="A0AAN8VU69"/>
<dbReference type="Proteomes" id="UP001370490">
    <property type="component" value="Unassembled WGS sequence"/>
</dbReference>
<feature type="domain" description="DUF3475" evidence="2">
    <location>
        <begin position="28"/>
        <end position="84"/>
    </location>
</feature>